<keyword evidence="2" id="KW-1185">Reference proteome</keyword>
<proteinExistence type="predicted"/>
<protein>
    <submittedName>
        <fullName evidence="1">Uncharacterized protein</fullName>
    </submittedName>
</protein>
<dbReference type="AlphaFoldDB" id="A0A9Q1BNF0"/>
<reference evidence="1" key="1">
    <citation type="submission" date="2021-10" db="EMBL/GenBank/DDBJ databases">
        <title>Tropical sea cucumber genome reveals ecological adaptation and Cuvierian tubules defense mechanism.</title>
        <authorList>
            <person name="Chen T."/>
        </authorList>
    </citation>
    <scope>NUCLEOTIDE SEQUENCE</scope>
    <source>
        <strain evidence="1">Nanhai2018</strain>
        <tissue evidence="1">Muscle</tissue>
    </source>
</reference>
<organism evidence="1 2">
    <name type="scientific">Holothuria leucospilota</name>
    <name type="common">Black long sea cucumber</name>
    <name type="synonym">Mertensiothuria leucospilota</name>
    <dbReference type="NCBI Taxonomy" id="206669"/>
    <lineage>
        <taxon>Eukaryota</taxon>
        <taxon>Metazoa</taxon>
        <taxon>Echinodermata</taxon>
        <taxon>Eleutherozoa</taxon>
        <taxon>Echinozoa</taxon>
        <taxon>Holothuroidea</taxon>
        <taxon>Aspidochirotacea</taxon>
        <taxon>Aspidochirotida</taxon>
        <taxon>Holothuriidae</taxon>
        <taxon>Holothuria</taxon>
    </lineage>
</organism>
<evidence type="ECO:0000313" key="1">
    <source>
        <dbReference type="EMBL" id="KAJ8029644.1"/>
    </source>
</evidence>
<gene>
    <name evidence="1" type="ORF">HOLleu_29089</name>
</gene>
<dbReference type="EMBL" id="JAIZAY010000014">
    <property type="protein sequence ID" value="KAJ8029644.1"/>
    <property type="molecule type" value="Genomic_DNA"/>
</dbReference>
<accession>A0A9Q1BNF0</accession>
<sequence length="78" mass="9329">MELTYHLEGEENSKRLQSLSKWKQTKRFMLDLGLVFVWMVTTEKIVSGVPLCHRRGQLHWRCAKVLKRLCMEFHNLGR</sequence>
<name>A0A9Q1BNF0_HOLLE</name>
<evidence type="ECO:0000313" key="2">
    <source>
        <dbReference type="Proteomes" id="UP001152320"/>
    </source>
</evidence>
<comment type="caution">
    <text evidence="1">The sequence shown here is derived from an EMBL/GenBank/DDBJ whole genome shotgun (WGS) entry which is preliminary data.</text>
</comment>
<dbReference type="Proteomes" id="UP001152320">
    <property type="component" value="Chromosome 14"/>
</dbReference>